<dbReference type="GO" id="GO:0004601">
    <property type="term" value="F:peroxidase activity"/>
    <property type="evidence" value="ECO:0007669"/>
    <property type="project" value="InterPro"/>
</dbReference>
<feature type="signal peptide" evidence="1">
    <location>
        <begin position="1"/>
        <end position="27"/>
    </location>
</feature>
<evidence type="ECO:0000313" key="4">
    <source>
        <dbReference type="Proteomes" id="UP000598297"/>
    </source>
</evidence>
<dbReference type="PROSITE" id="PS50873">
    <property type="entry name" value="PEROXIDASE_4"/>
    <property type="match status" value="1"/>
</dbReference>
<name>A0A964XIX4_9ACTN</name>
<feature type="chain" id="PRO_5038090741" description="Plant heme peroxidase family profile domain-containing protein" evidence="1">
    <location>
        <begin position="28"/>
        <end position="124"/>
    </location>
</feature>
<dbReference type="InterPro" id="IPR010255">
    <property type="entry name" value="Haem_peroxidase_sf"/>
</dbReference>
<dbReference type="RefSeq" id="WP_161693621.1">
    <property type="nucleotide sequence ID" value="NZ_JAAAHS010000013.1"/>
</dbReference>
<keyword evidence="4" id="KW-1185">Reference proteome</keyword>
<dbReference type="AlphaFoldDB" id="A0A964XIX4"/>
<dbReference type="Gene3D" id="1.10.520.10">
    <property type="match status" value="1"/>
</dbReference>
<proteinExistence type="predicted"/>
<organism evidence="3 4">
    <name type="scientific">Streptomyces boluensis</name>
    <dbReference type="NCBI Taxonomy" id="1775135"/>
    <lineage>
        <taxon>Bacteria</taxon>
        <taxon>Bacillati</taxon>
        <taxon>Actinomycetota</taxon>
        <taxon>Actinomycetes</taxon>
        <taxon>Kitasatosporales</taxon>
        <taxon>Streptomycetaceae</taxon>
        <taxon>Streptomyces</taxon>
    </lineage>
</organism>
<dbReference type="Pfam" id="PF00141">
    <property type="entry name" value="peroxidase"/>
    <property type="match status" value="1"/>
</dbReference>
<dbReference type="SUPFAM" id="SSF48113">
    <property type="entry name" value="Heme-dependent peroxidases"/>
    <property type="match status" value="1"/>
</dbReference>
<comment type="caution">
    <text evidence="3">The sequence shown here is derived from an EMBL/GenBank/DDBJ whole genome shotgun (WGS) entry which is preliminary data.</text>
</comment>
<protein>
    <recommendedName>
        <fullName evidence="2">Plant heme peroxidase family profile domain-containing protein</fullName>
    </recommendedName>
</protein>
<dbReference type="GO" id="GO:0006979">
    <property type="term" value="P:response to oxidative stress"/>
    <property type="evidence" value="ECO:0007669"/>
    <property type="project" value="InterPro"/>
</dbReference>
<dbReference type="InterPro" id="IPR002016">
    <property type="entry name" value="Haem_peroxidase"/>
</dbReference>
<dbReference type="EMBL" id="JAAAHS010000013">
    <property type="protein sequence ID" value="NBE50515.1"/>
    <property type="molecule type" value="Genomic_DNA"/>
</dbReference>
<evidence type="ECO:0000256" key="1">
    <source>
        <dbReference type="SAM" id="SignalP"/>
    </source>
</evidence>
<evidence type="ECO:0000259" key="2">
    <source>
        <dbReference type="PROSITE" id="PS50873"/>
    </source>
</evidence>
<gene>
    <name evidence="3" type="ORF">GUY60_03545</name>
</gene>
<dbReference type="Proteomes" id="UP000598297">
    <property type="component" value="Unassembled WGS sequence"/>
</dbReference>
<dbReference type="GO" id="GO:0020037">
    <property type="term" value="F:heme binding"/>
    <property type="evidence" value="ECO:0007669"/>
    <property type="project" value="InterPro"/>
</dbReference>
<sequence>MNTMTFRVAAVSAAAILGGLLATPAQAQDEPPLSCATFGTTTDGDIILTCATPKGPTSRLHFHDCFVQGCDGSILLTDREASDTDPDRLHSSAKDLRGEVMMQPKAAVFTADGHAPFYALATHG</sequence>
<reference evidence="3" key="1">
    <citation type="submission" date="2020-01" db="EMBL/GenBank/DDBJ databases">
        <title>Whole-genome analyses of novel actinobacteria.</title>
        <authorList>
            <person name="Sahin N."/>
        </authorList>
    </citation>
    <scope>NUCLEOTIDE SEQUENCE</scope>
    <source>
        <strain evidence="3">YC537</strain>
    </source>
</reference>
<accession>A0A964XIX4</accession>
<keyword evidence="1" id="KW-0732">Signal</keyword>
<evidence type="ECO:0000313" key="3">
    <source>
        <dbReference type="EMBL" id="NBE50515.1"/>
    </source>
</evidence>
<feature type="domain" description="Plant heme peroxidase family profile" evidence="2">
    <location>
        <begin position="59"/>
        <end position="98"/>
    </location>
</feature>